<gene>
    <name evidence="8" type="ORF">KC19_7G057000</name>
</gene>
<evidence type="ECO:0000256" key="7">
    <source>
        <dbReference type="SAM" id="Phobius"/>
    </source>
</evidence>
<dbReference type="Pfam" id="PF03381">
    <property type="entry name" value="CDC50"/>
    <property type="match status" value="1"/>
</dbReference>
<evidence type="ECO:0000313" key="9">
    <source>
        <dbReference type="Proteomes" id="UP000822688"/>
    </source>
</evidence>
<evidence type="ECO:0000256" key="5">
    <source>
        <dbReference type="ARBA" id="ARBA00023136"/>
    </source>
</evidence>
<keyword evidence="5 7" id="KW-0472">Membrane</keyword>
<dbReference type="AlphaFoldDB" id="A0A8T0H6K5"/>
<dbReference type="Proteomes" id="UP000822688">
    <property type="component" value="Chromosome 7"/>
</dbReference>
<dbReference type="InterPro" id="IPR005045">
    <property type="entry name" value="CDC50/LEM3_fam"/>
</dbReference>
<evidence type="ECO:0000256" key="3">
    <source>
        <dbReference type="ARBA" id="ARBA00022692"/>
    </source>
</evidence>
<comment type="subcellular location">
    <subcellularLocation>
        <location evidence="1">Membrane</location>
        <topology evidence="1">Multi-pass membrane protein</topology>
    </subcellularLocation>
</comment>
<comment type="caution">
    <text evidence="8">The sequence shown here is derived from an EMBL/GenBank/DDBJ whole genome shotgun (WGS) entry which is preliminary data.</text>
</comment>
<protein>
    <recommendedName>
        <fullName evidence="10">ALA-interacting subunit</fullName>
    </recommendedName>
</protein>
<proteinExistence type="inferred from homology"/>
<dbReference type="GO" id="GO:0005794">
    <property type="term" value="C:Golgi apparatus"/>
    <property type="evidence" value="ECO:0007669"/>
    <property type="project" value="TreeGrafter"/>
</dbReference>
<feature type="transmembrane region" description="Helical" evidence="7">
    <location>
        <begin position="390"/>
        <end position="410"/>
    </location>
</feature>
<feature type="transmembrane region" description="Helical" evidence="7">
    <location>
        <begin position="115"/>
        <end position="137"/>
    </location>
</feature>
<evidence type="ECO:0000256" key="4">
    <source>
        <dbReference type="ARBA" id="ARBA00022989"/>
    </source>
</evidence>
<evidence type="ECO:0000256" key="6">
    <source>
        <dbReference type="SAM" id="MobiDB-lite"/>
    </source>
</evidence>
<dbReference type="GO" id="GO:0005783">
    <property type="term" value="C:endoplasmic reticulum"/>
    <property type="evidence" value="ECO:0007669"/>
    <property type="project" value="TreeGrafter"/>
</dbReference>
<dbReference type="PANTHER" id="PTHR10926">
    <property type="entry name" value="CELL CYCLE CONTROL PROTEIN 50"/>
    <property type="match status" value="1"/>
</dbReference>
<feature type="region of interest" description="Disordered" evidence="6">
    <location>
        <begin position="24"/>
        <end position="60"/>
    </location>
</feature>
<organism evidence="8 9">
    <name type="scientific">Ceratodon purpureus</name>
    <name type="common">Fire moss</name>
    <name type="synonym">Dicranum purpureum</name>
    <dbReference type="NCBI Taxonomy" id="3225"/>
    <lineage>
        <taxon>Eukaryota</taxon>
        <taxon>Viridiplantae</taxon>
        <taxon>Streptophyta</taxon>
        <taxon>Embryophyta</taxon>
        <taxon>Bryophyta</taxon>
        <taxon>Bryophytina</taxon>
        <taxon>Bryopsida</taxon>
        <taxon>Dicranidae</taxon>
        <taxon>Pseudoditrichales</taxon>
        <taxon>Ditrichaceae</taxon>
        <taxon>Ceratodon</taxon>
    </lineage>
</organism>
<reference evidence="8" key="1">
    <citation type="submission" date="2020-06" db="EMBL/GenBank/DDBJ databases">
        <title>WGS assembly of Ceratodon purpureus strain R40.</title>
        <authorList>
            <person name="Carey S.B."/>
            <person name="Jenkins J."/>
            <person name="Shu S."/>
            <person name="Lovell J.T."/>
            <person name="Sreedasyam A."/>
            <person name="Maumus F."/>
            <person name="Tiley G.P."/>
            <person name="Fernandez-Pozo N."/>
            <person name="Barry K."/>
            <person name="Chen C."/>
            <person name="Wang M."/>
            <person name="Lipzen A."/>
            <person name="Daum C."/>
            <person name="Saski C.A."/>
            <person name="Payton A.C."/>
            <person name="Mcbreen J.C."/>
            <person name="Conrad R.E."/>
            <person name="Kollar L.M."/>
            <person name="Olsson S."/>
            <person name="Huttunen S."/>
            <person name="Landis J.B."/>
            <person name="Wickett N.J."/>
            <person name="Johnson M.G."/>
            <person name="Rensing S.A."/>
            <person name="Grimwood J."/>
            <person name="Schmutz J."/>
            <person name="Mcdaniel S.F."/>
        </authorList>
    </citation>
    <scope>NUCLEOTIDE SEQUENCE</scope>
    <source>
        <strain evidence="8">R40</strain>
    </source>
</reference>
<evidence type="ECO:0000256" key="1">
    <source>
        <dbReference type="ARBA" id="ARBA00004141"/>
    </source>
</evidence>
<evidence type="ECO:0008006" key="10">
    <source>
        <dbReference type="Google" id="ProtNLM"/>
    </source>
</evidence>
<feature type="compositionally biased region" description="Polar residues" evidence="6">
    <location>
        <begin position="38"/>
        <end position="59"/>
    </location>
</feature>
<keyword evidence="9" id="KW-1185">Reference proteome</keyword>
<keyword evidence="3 7" id="KW-0812">Transmembrane</keyword>
<sequence>MTGILQAAEAEMEEEIALDDVGDLSTPNQIFMDDEGETSSTNQSFLDDGGETSTTNQSFLDDDGGSSVVKLLLLGNARGASLLTQLKQTIFHQLKYTKFTQQELPAWKPVITPKWAMIIFMVVGIFSIPIGIVTLAASHNVVQIVHRYDRECMRSKTLEDSVSYIQNPSVDHRCNVTLVVPKMMKNPVFVFYELDKFHQNHRRYMKSRSTKQHQGEDRRSVDSCHPIARVSKRDPIIPCGLIAWTLFNDTYEFGFVNSPNGPALHIPVVQTGIAWKSDVKVKFSNKVYPENFPNNINNSTGRSRFPVGGASLDPALPLSKHENLMVWMRTAPMPRFRKLYGRIEHNLHAGQVINVSIANVYNTYSYKGSKRLVLSTTSFLGGKNPFLGRAYLTMGVLCMLMALVSIFVQFRHPREFGDKTRLTWNREPSELYSC</sequence>
<evidence type="ECO:0000256" key="2">
    <source>
        <dbReference type="ARBA" id="ARBA00009457"/>
    </source>
</evidence>
<evidence type="ECO:0000313" key="8">
    <source>
        <dbReference type="EMBL" id="KAG0566347.1"/>
    </source>
</evidence>
<dbReference type="PANTHER" id="PTHR10926:SF0">
    <property type="entry name" value="CDC50, ISOFORM A"/>
    <property type="match status" value="1"/>
</dbReference>
<dbReference type="EMBL" id="CM026428">
    <property type="protein sequence ID" value="KAG0566347.1"/>
    <property type="molecule type" value="Genomic_DNA"/>
</dbReference>
<dbReference type="GO" id="GO:0005886">
    <property type="term" value="C:plasma membrane"/>
    <property type="evidence" value="ECO:0007669"/>
    <property type="project" value="TreeGrafter"/>
</dbReference>
<name>A0A8T0H6K5_CERPU</name>
<comment type="similarity">
    <text evidence="2">Belongs to the CDC50/LEM3 family.</text>
</comment>
<accession>A0A8T0H6K5</accession>
<keyword evidence="4 7" id="KW-1133">Transmembrane helix</keyword>